<evidence type="ECO:0000313" key="4">
    <source>
        <dbReference type="Proteomes" id="UP001374803"/>
    </source>
</evidence>
<dbReference type="SUPFAM" id="SSF88946">
    <property type="entry name" value="Sigma2 domain of RNA polymerase sigma factors"/>
    <property type="match status" value="1"/>
</dbReference>
<dbReference type="InterPro" id="IPR013324">
    <property type="entry name" value="RNA_pol_sigma_r3/r4-like"/>
</dbReference>
<sequence length="417" mass="45501">MVEHEVGRAAERVARESYGRLVAYLAARNRDVASAEDALSEAFAAALRTWPVDGVPDNPDAWLLTAARRRQIDAARRNQTRKAGEEHIQRIGDEIEAMAEEQDAIPDRRLALMFACAHPAIERSVRTPLILQTILGLTAEDISAAFLIPPGTMGQRLVRAKLRIRDAGIPFRVPDPEELPERLGAVLDAIYAAYTKGWHEVGDDAVPEVADEAIWLGRLVVSLLPDEPEAKGMLALMLYTAARREARRDAAGTYLPLEQQDTGLWDESRIALAENLLHQANTAAGPSGRYQIEAAIQSAHVTRRLTGVSNWPAVVALYDHLFGLTGSPVVVLNRAVARAEMEGPRAGLADLASLDGDKRMLSYQPYWAAKGHLLSRAGDTDAAIEALTVAIGLTTDAAVKGYLLSMLPSQAHDRRRQ</sequence>
<feature type="domain" description="DUF6596" evidence="2">
    <location>
        <begin position="182"/>
        <end position="280"/>
    </location>
</feature>
<gene>
    <name evidence="3" type="ORF">LVJ94_20050</name>
</gene>
<dbReference type="Proteomes" id="UP001374803">
    <property type="component" value="Chromosome"/>
</dbReference>
<organism evidence="3 4">
    <name type="scientific">Pendulispora rubella</name>
    <dbReference type="NCBI Taxonomy" id="2741070"/>
    <lineage>
        <taxon>Bacteria</taxon>
        <taxon>Pseudomonadati</taxon>
        <taxon>Myxococcota</taxon>
        <taxon>Myxococcia</taxon>
        <taxon>Myxococcales</taxon>
        <taxon>Sorangiineae</taxon>
        <taxon>Pendulisporaceae</taxon>
        <taxon>Pendulispora</taxon>
    </lineage>
</organism>
<dbReference type="Pfam" id="PF20239">
    <property type="entry name" value="DUF6596"/>
    <property type="match status" value="1"/>
</dbReference>
<dbReference type="Gene3D" id="1.10.1740.10">
    <property type="match status" value="1"/>
</dbReference>
<evidence type="ECO:0000313" key="3">
    <source>
        <dbReference type="EMBL" id="WXB09511.1"/>
    </source>
</evidence>
<name>A0ABZ2LIB7_9BACT</name>
<dbReference type="RefSeq" id="WP_394839185.1">
    <property type="nucleotide sequence ID" value="NZ_CP089929.1"/>
</dbReference>
<feature type="domain" description="RNA polymerase sigma-70 region 2" evidence="1">
    <location>
        <begin position="17"/>
        <end position="79"/>
    </location>
</feature>
<protein>
    <recommendedName>
        <fullName evidence="5">RNA polymerase subunit sigma-70</fullName>
    </recommendedName>
</protein>
<proteinExistence type="predicted"/>
<dbReference type="PANTHER" id="PTHR47756:SF2">
    <property type="entry name" value="BLL6612 PROTEIN"/>
    <property type="match status" value="1"/>
</dbReference>
<evidence type="ECO:0008006" key="5">
    <source>
        <dbReference type="Google" id="ProtNLM"/>
    </source>
</evidence>
<reference evidence="3" key="1">
    <citation type="submission" date="2021-12" db="EMBL/GenBank/DDBJ databases">
        <title>Discovery of the Pendulisporaceae a myxobacterial family with distinct sporulation behavior and unique specialized metabolism.</title>
        <authorList>
            <person name="Garcia R."/>
            <person name="Popoff A."/>
            <person name="Bader C.D."/>
            <person name="Loehr J."/>
            <person name="Walesch S."/>
            <person name="Walt C."/>
            <person name="Boldt J."/>
            <person name="Bunk B."/>
            <person name="Haeckl F.J.F.P.J."/>
            <person name="Gunesch A.P."/>
            <person name="Birkelbach J."/>
            <person name="Nuebel U."/>
            <person name="Pietschmann T."/>
            <person name="Bach T."/>
            <person name="Mueller R."/>
        </authorList>
    </citation>
    <scope>NUCLEOTIDE SEQUENCE</scope>
    <source>
        <strain evidence="3">MSr11367</strain>
    </source>
</reference>
<accession>A0ABZ2LIB7</accession>
<dbReference type="EMBL" id="CP089983">
    <property type="protein sequence ID" value="WXB09511.1"/>
    <property type="molecule type" value="Genomic_DNA"/>
</dbReference>
<dbReference type="SUPFAM" id="SSF88659">
    <property type="entry name" value="Sigma3 and sigma4 domains of RNA polymerase sigma factors"/>
    <property type="match status" value="1"/>
</dbReference>
<dbReference type="InterPro" id="IPR007627">
    <property type="entry name" value="RNA_pol_sigma70_r2"/>
</dbReference>
<dbReference type="InterPro" id="IPR013325">
    <property type="entry name" value="RNA_pol_sigma_r2"/>
</dbReference>
<dbReference type="InterPro" id="IPR046531">
    <property type="entry name" value="DUF6596"/>
</dbReference>
<dbReference type="PANTHER" id="PTHR47756">
    <property type="entry name" value="BLL6612 PROTEIN-RELATED"/>
    <property type="match status" value="1"/>
</dbReference>
<dbReference type="Pfam" id="PF04542">
    <property type="entry name" value="Sigma70_r2"/>
    <property type="match status" value="1"/>
</dbReference>
<evidence type="ECO:0000259" key="2">
    <source>
        <dbReference type="Pfam" id="PF20239"/>
    </source>
</evidence>
<keyword evidence="4" id="KW-1185">Reference proteome</keyword>
<evidence type="ECO:0000259" key="1">
    <source>
        <dbReference type="Pfam" id="PF04542"/>
    </source>
</evidence>